<evidence type="ECO:0000256" key="12">
    <source>
        <dbReference type="ARBA" id="ARBA00022989"/>
    </source>
</evidence>
<keyword evidence="12 17" id="KW-1133">Transmembrane helix</keyword>
<feature type="domain" description="Sodium/calcium exchanger membrane region" evidence="19">
    <location>
        <begin position="102"/>
        <end position="243"/>
    </location>
</feature>
<dbReference type="GO" id="GO:0015293">
    <property type="term" value="F:symporter activity"/>
    <property type="evidence" value="ECO:0007669"/>
    <property type="project" value="UniProtKB-KW"/>
</dbReference>
<proteinExistence type="inferred from homology"/>
<evidence type="ECO:0000256" key="7">
    <source>
        <dbReference type="ARBA" id="ARBA00022692"/>
    </source>
</evidence>
<dbReference type="PANTHER" id="PTHR10846:SF2">
    <property type="entry name" value="RE48874P"/>
    <property type="match status" value="1"/>
</dbReference>
<dbReference type="OrthoDB" id="2127281at2759"/>
<accession>A0A9N9X5M9</accession>
<evidence type="ECO:0000256" key="3">
    <source>
        <dbReference type="ARBA" id="ARBA00022448"/>
    </source>
</evidence>
<evidence type="ECO:0000256" key="16">
    <source>
        <dbReference type="ARBA" id="ARBA00023201"/>
    </source>
</evidence>
<sequence>MKYLVIVLLIGFSLLVDVESSVIEVIPKDNGTQAAISHHEENVVRNKSNGHPRHIVFIPFLRPYKSNDNSSNDTCEDSDDDFPEFFLTDKQIKYGGIIIVILIGIYGFTLLAVVCNFYFLPCVETICEVVHLTPDVAAATFMSVATSTPELFTNIIGTFVTQSDLGIGTIVGSSLFNGLGVAAIGSLAAPRPLQLDWWPVTRDCSIYVCAVAILVVITWDGAIFWYEATILMIAYIAYFTIMFLNTRISNFVRSKFERKKSDIKPERYQQAADARLSIISAYGAYIDTTTTPGYGEEHQKTLDKIEAEDQEKAHQSLFRRPDGTWFQKCIFYYTWPLQLILKCTMPNPKIHPKLFPITFIMCIVWIGINSYIVSWMISIIGRLTNLPDSVLGMTFIAAGACLPESISMTIIARRGEGAFGVSNSLGANSMNILYSLGMPWFFKTLANGASKNSPVVIQSGSIEYTILALIFVAVSLYTTLACNGFRLSKRTGVILIVIYITMVVLSVVSEMLFLGDTKKC</sequence>
<protein>
    <recommendedName>
        <fullName evidence="19">Sodium/calcium exchanger membrane region domain-containing protein</fullName>
    </recommendedName>
</protein>
<evidence type="ECO:0000313" key="21">
    <source>
        <dbReference type="Proteomes" id="UP001153737"/>
    </source>
</evidence>
<dbReference type="GO" id="GO:0005262">
    <property type="term" value="F:calcium channel activity"/>
    <property type="evidence" value="ECO:0007669"/>
    <property type="project" value="TreeGrafter"/>
</dbReference>
<keyword evidence="16" id="KW-0739">Sodium transport</keyword>
<reference evidence="20" key="2">
    <citation type="submission" date="2022-10" db="EMBL/GenBank/DDBJ databases">
        <authorList>
            <consortium name="ENA_rothamsted_submissions"/>
            <consortium name="culmorum"/>
            <person name="King R."/>
        </authorList>
    </citation>
    <scope>NUCLEOTIDE SEQUENCE</scope>
</reference>
<feature type="transmembrane region" description="Helical" evidence="17">
    <location>
        <begin position="165"/>
        <end position="188"/>
    </location>
</feature>
<keyword evidence="7 17" id="KW-0812">Transmembrane</keyword>
<dbReference type="FunFam" id="1.20.1420.30:FF:000009">
    <property type="entry name" value="sodium/potassium/calcium exchanger 5 isoform X2"/>
    <property type="match status" value="1"/>
</dbReference>
<dbReference type="GO" id="GO:0008273">
    <property type="term" value="F:calcium, potassium:sodium antiporter activity"/>
    <property type="evidence" value="ECO:0007669"/>
    <property type="project" value="TreeGrafter"/>
</dbReference>
<feature type="transmembrane region" description="Helical" evidence="17">
    <location>
        <begin position="354"/>
        <end position="377"/>
    </location>
</feature>
<feature type="signal peptide" evidence="18">
    <location>
        <begin position="1"/>
        <end position="20"/>
    </location>
</feature>
<dbReference type="Gene3D" id="1.20.1420.30">
    <property type="entry name" value="NCX, central ion-binding region"/>
    <property type="match status" value="2"/>
</dbReference>
<reference evidence="20" key="1">
    <citation type="submission" date="2022-01" db="EMBL/GenBank/DDBJ databases">
        <authorList>
            <person name="King R."/>
        </authorList>
    </citation>
    <scope>NUCLEOTIDE SEQUENCE</scope>
</reference>
<feature type="transmembrane region" description="Helical" evidence="17">
    <location>
        <begin position="424"/>
        <end position="442"/>
    </location>
</feature>
<dbReference type="InterPro" id="IPR004481">
    <property type="entry name" value="K/Na/Ca-exchanger"/>
</dbReference>
<comment type="subcellular location">
    <subcellularLocation>
        <location evidence="1">Membrane</location>
        <topology evidence="1">Multi-pass membrane protein</topology>
    </subcellularLocation>
</comment>
<evidence type="ECO:0000256" key="2">
    <source>
        <dbReference type="ARBA" id="ARBA00005364"/>
    </source>
</evidence>
<keyword evidence="15 17" id="KW-0472">Membrane</keyword>
<comment type="similarity">
    <text evidence="2">Belongs to the Ca(2+):cation antiporter (CaCA) (TC 2.A.19) family. SLC24A subfamily.</text>
</comment>
<organism evidence="20 21">
    <name type="scientific">Phaedon cochleariae</name>
    <name type="common">Mustard beetle</name>
    <dbReference type="NCBI Taxonomy" id="80249"/>
    <lineage>
        <taxon>Eukaryota</taxon>
        <taxon>Metazoa</taxon>
        <taxon>Ecdysozoa</taxon>
        <taxon>Arthropoda</taxon>
        <taxon>Hexapoda</taxon>
        <taxon>Insecta</taxon>
        <taxon>Pterygota</taxon>
        <taxon>Neoptera</taxon>
        <taxon>Endopterygota</taxon>
        <taxon>Coleoptera</taxon>
        <taxon>Polyphaga</taxon>
        <taxon>Cucujiformia</taxon>
        <taxon>Chrysomeloidea</taxon>
        <taxon>Chrysomelidae</taxon>
        <taxon>Chrysomelinae</taxon>
        <taxon>Chrysomelini</taxon>
        <taxon>Phaedon</taxon>
    </lineage>
</organism>
<dbReference type="InterPro" id="IPR004837">
    <property type="entry name" value="NaCa_Exmemb"/>
</dbReference>
<keyword evidence="11" id="KW-0630">Potassium</keyword>
<feature type="transmembrane region" description="Helical" evidence="17">
    <location>
        <begin position="492"/>
        <end position="514"/>
    </location>
</feature>
<evidence type="ECO:0000313" key="20">
    <source>
        <dbReference type="EMBL" id="CAG9825403.1"/>
    </source>
</evidence>
<keyword evidence="6" id="KW-0109">Calcium transport</keyword>
<dbReference type="AlphaFoldDB" id="A0A9N9X5M9"/>
<feature type="transmembrane region" description="Helical" evidence="17">
    <location>
        <begin position="462"/>
        <end position="480"/>
    </location>
</feature>
<keyword evidence="21" id="KW-1185">Reference proteome</keyword>
<feature type="chain" id="PRO_5040459394" description="Sodium/calcium exchanger membrane region domain-containing protein" evidence="18">
    <location>
        <begin position="21"/>
        <end position="520"/>
    </location>
</feature>
<gene>
    <name evidence="20" type="ORF">PHAECO_LOCUS12599</name>
</gene>
<evidence type="ECO:0000256" key="17">
    <source>
        <dbReference type="SAM" id="Phobius"/>
    </source>
</evidence>
<dbReference type="GO" id="GO:0005886">
    <property type="term" value="C:plasma membrane"/>
    <property type="evidence" value="ECO:0007669"/>
    <property type="project" value="TreeGrafter"/>
</dbReference>
<evidence type="ECO:0000256" key="6">
    <source>
        <dbReference type="ARBA" id="ARBA00022568"/>
    </source>
</evidence>
<keyword evidence="14" id="KW-0406">Ion transport</keyword>
<feature type="transmembrane region" description="Helical" evidence="17">
    <location>
        <begin position="200"/>
        <end position="217"/>
    </location>
</feature>
<evidence type="ECO:0000256" key="9">
    <source>
        <dbReference type="ARBA" id="ARBA00022837"/>
    </source>
</evidence>
<keyword evidence="9" id="KW-0106">Calcium</keyword>
<feature type="domain" description="Sodium/calcium exchanger membrane region" evidence="19">
    <location>
        <begin position="356"/>
        <end position="507"/>
    </location>
</feature>
<evidence type="ECO:0000256" key="10">
    <source>
        <dbReference type="ARBA" id="ARBA00022847"/>
    </source>
</evidence>
<keyword evidence="8 18" id="KW-0732">Signal</keyword>
<keyword evidence="4" id="KW-0050">Antiport</keyword>
<evidence type="ECO:0000256" key="11">
    <source>
        <dbReference type="ARBA" id="ARBA00022958"/>
    </source>
</evidence>
<dbReference type="GO" id="GO:0006874">
    <property type="term" value="P:intracellular calcium ion homeostasis"/>
    <property type="evidence" value="ECO:0007669"/>
    <property type="project" value="TreeGrafter"/>
</dbReference>
<evidence type="ECO:0000256" key="15">
    <source>
        <dbReference type="ARBA" id="ARBA00023136"/>
    </source>
</evidence>
<feature type="transmembrane region" description="Helical" evidence="17">
    <location>
        <begin position="223"/>
        <end position="244"/>
    </location>
</feature>
<dbReference type="PANTHER" id="PTHR10846">
    <property type="entry name" value="SODIUM/POTASSIUM/CALCIUM EXCHANGER"/>
    <property type="match status" value="1"/>
</dbReference>
<keyword evidence="13" id="KW-0915">Sodium</keyword>
<dbReference type="NCBIfam" id="TIGR00367">
    <property type="entry name" value="calcium/sodium antiporter"/>
    <property type="match status" value="1"/>
</dbReference>
<evidence type="ECO:0000256" key="13">
    <source>
        <dbReference type="ARBA" id="ARBA00023053"/>
    </source>
</evidence>
<keyword evidence="10" id="KW-0769">Symport</keyword>
<dbReference type="Pfam" id="PF01699">
    <property type="entry name" value="Na_Ca_ex"/>
    <property type="match status" value="2"/>
</dbReference>
<feature type="transmembrane region" description="Helical" evidence="17">
    <location>
        <begin position="389"/>
        <end position="412"/>
    </location>
</feature>
<evidence type="ECO:0000256" key="14">
    <source>
        <dbReference type="ARBA" id="ARBA00023065"/>
    </source>
</evidence>
<evidence type="ECO:0000256" key="5">
    <source>
        <dbReference type="ARBA" id="ARBA00022538"/>
    </source>
</evidence>
<evidence type="ECO:0000259" key="19">
    <source>
        <dbReference type="Pfam" id="PF01699"/>
    </source>
</evidence>
<evidence type="ECO:0000256" key="4">
    <source>
        <dbReference type="ARBA" id="ARBA00022449"/>
    </source>
</evidence>
<keyword evidence="5" id="KW-0633">Potassium transport</keyword>
<dbReference type="Proteomes" id="UP001153737">
    <property type="component" value="Chromosome 9"/>
</dbReference>
<evidence type="ECO:0000256" key="1">
    <source>
        <dbReference type="ARBA" id="ARBA00004141"/>
    </source>
</evidence>
<keyword evidence="3" id="KW-0813">Transport</keyword>
<evidence type="ECO:0000256" key="8">
    <source>
        <dbReference type="ARBA" id="ARBA00022729"/>
    </source>
</evidence>
<dbReference type="EMBL" id="OU896715">
    <property type="protein sequence ID" value="CAG9825403.1"/>
    <property type="molecule type" value="Genomic_DNA"/>
</dbReference>
<evidence type="ECO:0000256" key="18">
    <source>
        <dbReference type="SAM" id="SignalP"/>
    </source>
</evidence>
<feature type="transmembrane region" description="Helical" evidence="17">
    <location>
        <begin position="94"/>
        <end position="119"/>
    </location>
</feature>
<dbReference type="InterPro" id="IPR044880">
    <property type="entry name" value="NCX_ion-bd_dom_sf"/>
</dbReference>
<name>A0A9N9X5M9_PHACE</name>